<feature type="compositionally biased region" description="Low complexity" evidence="3">
    <location>
        <begin position="65"/>
        <end position="75"/>
    </location>
</feature>
<dbReference type="SMART" id="SM00398">
    <property type="entry name" value="HMG"/>
    <property type="match status" value="2"/>
</dbReference>
<evidence type="ECO:0000313" key="5">
    <source>
        <dbReference type="EMBL" id="WFD19158.1"/>
    </source>
</evidence>
<feature type="DNA-binding region" description="HMG box" evidence="2">
    <location>
        <begin position="108"/>
        <end position="184"/>
    </location>
</feature>
<dbReference type="InterPro" id="IPR009071">
    <property type="entry name" value="HMG_box_dom"/>
</dbReference>
<feature type="DNA-binding region" description="HMG box" evidence="2">
    <location>
        <begin position="220"/>
        <end position="285"/>
    </location>
</feature>
<sequence>MQSSHFSTPLFDTINMLASVRHIGVPLMSLSALRRNSAGSFANYVSLSYASLYPAKGSSKEKTSGKQTKSAATKAAKPKAPVKKDKPWERRDPNSGELIPLPYDRKPTKRPRFVIFFMERLQELKEKPEFRKTNQDGNKVFDIKSAASTIGAEWKKLPDSERARVDKLYAQHVSQYEKDLEAWQKSLTPDDIQRQNQFLAYQRKTGKKTVRRNIPVPDNMKRPLSAFFLFAQHLRANSQTTQPVYEFAKEAGAKWKALSAKEKEPFEEQARADKEEYNKRMERLK</sequence>
<gene>
    <name evidence="5" type="ORF">MCAP1_001381</name>
</gene>
<dbReference type="PANTHER" id="PTHR48112">
    <property type="entry name" value="HIGH MOBILITY GROUP PROTEIN DSP1"/>
    <property type="match status" value="1"/>
</dbReference>
<proteinExistence type="predicted"/>
<organism evidence="5 6">
    <name type="scientific">Malassezia caprae</name>
    <dbReference type="NCBI Taxonomy" id="1381934"/>
    <lineage>
        <taxon>Eukaryota</taxon>
        <taxon>Fungi</taxon>
        <taxon>Dikarya</taxon>
        <taxon>Basidiomycota</taxon>
        <taxon>Ustilaginomycotina</taxon>
        <taxon>Malasseziomycetes</taxon>
        <taxon>Malasseziales</taxon>
        <taxon>Malasseziaceae</taxon>
        <taxon>Malassezia</taxon>
    </lineage>
</organism>
<dbReference type="Gene3D" id="1.10.30.10">
    <property type="entry name" value="High mobility group box domain"/>
    <property type="match status" value="2"/>
</dbReference>
<dbReference type="Pfam" id="PF00505">
    <property type="entry name" value="HMG_box"/>
    <property type="match status" value="1"/>
</dbReference>
<keyword evidence="2" id="KW-0539">Nucleus</keyword>
<dbReference type="GO" id="GO:0005634">
    <property type="term" value="C:nucleus"/>
    <property type="evidence" value="ECO:0007669"/>
    <property type="project" value="UniProtKB-UniRule"/>
</dbReference>
<evidence type="ECO:0000313" key="6">
    <source>
        <dbReference type="Proteomes" id="UP001220961"/>
    </source>
</evidence>
<dbReference type="InterPro" id="IPR036910">
    <property type="entry name" value="HMG_box_dom_sf"/>
</dbReference>
<evidence type="ECO:0000256" key="1">
    <source>
        <dbReference type="ARBA" id="ARBA00023125"/>
    </source>
</evidence>
<keyword evidence="6" id="KW-1185">Reference proteome</keyword>
<dbReference type="EMBL" id="CP119910">
    <property type="protein sequence ID" value="WFD19158.1"/>
    <property type="molecule type" value="Genomic_DNA"/>
</dbReference>
<dbReference type="AlphaFoldDB" id="A0AAF0E7U4"/>
<feature type="region of interest" description="Disordered" evidence="3">
    <location>
        <begin position="259"/>
        <end position="285"/>
    </location>
</feature>
<evidence type="ECO:0000256" key="3">
    <source>
        <dbReference type="SAM" id="MobiDB-lite"/>
    </source>
</evidence>
<feature type="compositionally biased region" description="Basic and acidic residues" evidence="3">
    <location>
        <begin position="82"/>
        <end position="94"/>
    </location>
</feature>
<evidence type="ECO:0000256" key="2">
    <source>
        <dbReference type="PROSITE-ProRule" id="PRU00267"/>
    </source>
</evidence>
<name>A0AAF0E7U4_9BASI</name>
<dbReference type="InterPro" id="IPR050342">
    <property type="entry name" value="HMGB"/>
</dbReference>
<accession>A0AAF0E7U4</accession>
<dbReference type="SUPFAM" id="SSF47095">
    <property type="entry name" value="HMG-box"/>
    <property type="match status" value="2"/>
</dbReference>
<evidence type="ECO:0000259" key="4">
    <source>
        <dbReference type="PROSITE" id="PS50118"/>
    </source>
</evidence>
<protein>
    <recommendedName>
        <fullName evidence="4">HMG box domain-containing protein</fullName>
    </recommendedName>
</protein>
<dbReference type="PANTHER" id="PTHR48112:SF22">
    <property type="entry name" value="MITOCHONDRIAL TRANSCRIPTION FACTOR A, ISOFORM B"/>
    <property type="match status" value="1"/>
</dbReference>
<feature type="region of interest" description="Disordered" evidence="3">
    <location>
        <begin position="56"/>
        <end position="103"/>
    </location>
</feature>
<feature type="domain" description="HMG box" evidence="4">
    <location>
        <begin position="220"/>
        <end position="285"/>
    </location>
</feature>
<dbReference type="PROSITE" id="PS50118">
    <property type="entry name" value="HMG_BOX_2"/>
    <property type="match status" value="2"/>
</dbReference>
<reference evidence="5" key="1">
    <citation type="submission" date="2023-03" db="EMBL/GenBank/DDBJ databases">
        <title>Mating type loci evolution in Malassezia.</title>
        <authorList>
            <person name="Coelho M.A."/>
        </authorList>
    </citation>
    <scope>NUCLEOTIDE SEQUENCE</scope>
    <source>
        <strain evidence="5">CBS 10434</strain>
    </source>
</reference>
<keyword evidence="1 2" id="KW-0238">DNA-binding</keyword>
<feature type="domain" description="HMG box" evidence="4">
    <location>
        <begin position="108"/>
        <end position="184"/>
    </location>
</feature>
<dbReference type="Proteomes" id="UP001220961">
    <property type="component" value="Chromosome 3"/>
</dbReference>
<dbReference type="GO" id="GO:0003677">
    <property type="term" value="F:DNA binding"/>
    <property type="evidence" value="ECO:0007669"/>
    <property type="project" value="UniProtKB-UniRule"/>
</dbReference>